<dbReference type="EMBL" id="JBCNJP010000025">
    <property type="protein sequence ID" value="KAK9055128.1"/>
    <property type="molecule type" value="Genomic_DNA"/>
</dbReference>
<dbReference type="Pfam" id="PF21529">
    <property type="entry name" value="GLV1-2"/>
    <property type="match status" value="1"/>
</dbReference>
<keyword evidence="3" id="KW-1185">Reference proteome</keyword>
<reference evidence="2 3" key="1">
    <citation type="submission" date="2024-04" db="EMBL/GenBank/DDBJ databases">
        <title>The reference genome of an endangered Asteraceae, Deinandra increscens subsp. villosa, native to the Central Coast of California.</title>
        <authorList>
            <person name="Guilliams M."/>
            <person name="Hasenstab-Lehman K."/>
            <person name="Meyer R."/>
            <person name="Mcevoy S."/>
        </authorList>
    </citation>
    <scope>NUCLEOTIDE SEQUENCE [LARGE SCALE GENOMIC DNA]</scope>
    <source>
        <tissue evidence="2">Leaf</tissue>
    </source>
</reference>
<dbReference type="Proteomes" id="UP001408789">
    <property type="component" value="Unassembled WGS sequence"/>
</dbReference>
<evidence type="ECO:0000313" key="3">
    <source>
        <dbReference type="Proteomes" id="UP001408789"/>
    </source>
</evidence>
<gene>
    <name evidence="2" type="ORF">SSX86_026210</name>
</gene>
<dbReference type="PANTHER" id="PTHR33743:SF19">
    <property type="entry name" value="PROTEIN GOLVEN 6"/>
    <property type="match status" value="1"/>
</dbReference>
<evidence type="ECO:0000256" key="1">
    <source>
        <dbReference type="SAM" id="SignalP"/>
    </source>
</evidence>
<dbReference type="PANTHER" id="PTHR33743">
    <property type="entry name" value="PROTEIN GOLVEN 6-RELATED"/>
    <property type="match status" value="1"/>
</dbReference>
<comment type="caution">
    <text evidence="2">The sequence shown here is derived from an EMBL/GenBank/DDBJ whole genome shotgun (WGS) entry which is preliminary data.</text>
</comment>
<sequence length="98" mass="11051">MKPSHVIALLILSTLLYEAQGINRKLMTKATSSTTISKNYKNDESKDDPQAVMKFTQENFKVSSSSQRLKDVIPQRQDVIDLAAMDYAPAKRKTPIHN</sequence>
<proteinExistence type="predicted"/>
<evidence type="ECO:0000313" key="2">
    <source>
        <dbReference type="EMBL" id="KAK9055128.1"/>
    </source>
</evidence>
<dbReference type="AlphaFoldDB" id="A0AAP0CHQ5"/>
<organism evidence="2 3">
    <name type="scientific">Deinandra increscens subsp. villosa</name>
    <dbReference type="NCBI Taxonomy" id="3103831"/>
    <lineage>
        <taxon>Eukaryota</taxon>
        <taxon>Viridiplantae</taxon>
        <taxon>Streptophyta</taxon>
        <taxon>Embryophyta</taxon>
        <taxon>Tracheophyta</taxon>
        <taxon>Spermatophyta</taxon>
        <taxon>Magnoliopsida</taxon>
        <taxon>eudicotyledons</taxon>
        <taxon>Gunneridae</taxon>
        <taxon>Pentapetalae</taxon>
        <taxon>asterids</taxon>
        <taxon>campanulids</taxon>
        <taxon>Asterales</taxon>
        <taxon>Asteraceae</taxon>
        <taxon>Asteroideae</taxon>
        <taxon>Heliantheae alliance</taxon>
        <taxon>Madieae</taxon>
        <taxon>Madiinae</taxon>
        <taxon>Deinandra</taxon>
    </lineage>
</organism>
<keyword evidence="1" id="KW-0732">Signal</keyword>
<feature type="chain" id="PRO_5042926708" evidence="1">
    <location>
        <begin position="22"/>
        <end position="98"/>
    </location>
</feature>
<name>A0AAP0CHQ5_9ASTR</name>
<protein>
    <submittedName>
        <fullName evidence="2">Uncharacterized protein</fullName>
    </submittedName>
</protein>
<dbReference type="InterPro" id="IPR049306">
    <property type="entry name" value="GLV1-2"/>
</dbReference>
<accession>A0AAP0CHQ5</accession>
<feature type="signal peptide" evidence="1">
    <location>
        <begin position="1"/>
        <end position="21"/>
    </location>
</feature>